<evidence type="ECO:0000256" key="1">
    <source>
        <dbReference type="SAM" id="MobiDB-lite"/>
    </source>
</evidence>
<sequence length="64" mass="7280">MPGNRGGRGGTIPSPAASFRRSGRAWKRPFRERFSSGYARGAARFPQSGERLWKNNLRMREGRE</sequence>
<feature type="region of interest" description="Disordered" evidence="1">
    <location>
        <begin position="1"/>
        <end position="24"/>
    </location>
</feature>
<reference evidence="2" key="1">
    <citation type="journal article" date="2021" name="Proc. Natl. Acad. Sci. U.S.A.">
        <title>A Catalog of Tens of Thousands of Viruses from Human Metagenomes Reveals Hidden Associations with Chronic Diseases.</title>
        <authorList>
            <person name="Tisza M.J."/>
            <person name="Buck C.B."/>
        </authorList>
    </citation>
    <scope>NUCLEOTIDE SEQUENCE</scope>
    <source>
        <strain evidence="2">Ct0jG3</strain>
    </source>
</reference>
<proteinExistence type="predicted"/>
<feature type="compositionally biased region" description="Gly residues" evidence="1">
    <location>
        <begin position="1"/>
        <end position="10"/>
    </location>
</feature>
<evidence type="ECO:0000313" key="2">
    <source>
        <dbReference type="EMBL" id="DAD97589.1"/>
    </source>
</evidence>
<organism evidence="2">
    <name type="scientific">Caudovirales sp. ct0jG3</name>
    <dbReference type="NCBI Taxonomy" id="2825756"/>
    <lineage>
        <taxon>Viruses</taxon>
        <taxon>Duplodnaviria</taxon>
        <taxon>Heunggongvirae</taxon>
        <taxon>Uroviricota</taxon>
        <taxon>Caudoviricetes</taxon>
    </lineage>
</organism>
<protein>
    <submittedName>
        <fullName evidence="2">Uncharacterized protein</fullName>
    </submittedName>
</protein>
<dbReference type="EMBL" id="BK015244">
    <property type="protein sequence ID" value="DAD97589.1"/>
    <property type="molecule type" value="Genomic_DNA"/>
</dbReference>
<name>A0A8S5NS17_9CAUD</name>
<accession>A0A8S5NS17</accession>